<evidence type="ECO:0000313" key="2">
    <source>
        <dbReference type="Proteomes" id="UP000740926"/>
    </source>
</evidence>
<keyword evidence="2" id="KW-1185">Reference proteome</keyword>
<gene>
    <name evidence="1" type="ORF">G6F50_018159</name>
</gene>
<organism evidence="1 2">
    <name type="scientific">Rhizopus delemar</name>
    <dbReference type="NCBI Taxonomy" id="936053"/>
    <lineage>
        <taxon>Eukaryota</taxon>
        <taxon>Fungi</taxon>
        <taxon>Fungi incertae sedis</taxon>
        <taxon>Mucoromycota</taxon>
        <taxon>Mucoromycotina</taxon>
        <taxon>Mucoromycetes</taxon>
        <taxon>Mucorales</taxon>
        <taxon>Mucorineae</taxon>
        <taxon>Rhizopodaceae</taxon>
        <taxon>Rhizopus</taxon>
    </lineage>
</organism>
<proteinExistence type="predicted"/>
<evidence type="ECO:0000313" key="1">
    <source>
        <dbReference type="EMBL" id="KAG1529201.1"/>
    </source>
</evidence>
<dbReference type="EMBL" id="JAANIU010015987">
    <property type="protein sequence ID" value="KAG1529201.1"/>
    <property type="molecule type" value="Genomic_DNA"/>
</dbReference>
<sequence>MAAAGTSYRWTGAAPSGFGCARSTPPGGHGLTFDTGATATFRASVPRLMTAWSCNVTTRFRLPAGRHDDRCLGGDRRGR</sequence>
<name>A0A9P6XN11_9FUNG</name>
<reference evidence="1 2" key="1">
    <citation type="journal article" date="2020" name="Microb. Genom.">
        <title>Genetic diversity of clinical and environmental Mucorales isolates obtained from an investigation of mucormycosis cases among solid organ transplant recipients.</title>
        <authorList>
            <person name="Nguyen M.H."/>
            <person name="Kaul D."/>
            <person name="Muto C."/>
            <person name="Cheng S.J."/>
            <person name="Richter R.A."/>
            <person name="Bruno V.M."/>
            <person name="Liu G."/>
            <person name="Beyhan S."/>
            <person name="Sundermann A.J."/>
            <person name="Mounaud S."/>
            <person name="Pasculle A.W."/>
            <person name="Nierman W.C."/>
            <person name="Driscoll E."/>
            <person name="Cumbie R."/>
            <person name="Clancy C.J."/>
            <person name="Dupont C.L."/>
        </authorList>
    </citation>
    <scope>NUCLEOTIDE SEQUENCE [LARGE SCALE GENOMIC DNA]</scope>
    <source>
        <strain evidence="1 2">GL24</strain>
    </source>
</reference>
<comment type="caution">
    <text evidence="1">The sequence shown here is derived from an EMBL/GenBank/DDBJ whole genome shotgun (WGS) entry which is preliminary data.</text>
</comment>
<accession>A0A9P6XN11</accession>
<dbReference type="AlphaFoldDB" id="A0A9P6XN11"/>
<protein>
    <submittedName>
        <fullName evidence="1">Uncharacterized protein</fullName>
    </submittedName>
</protein>
<dbReference type="Proteomes" id="UP000740926">
    <property type="component" value="Unassembled WGS sequence"/>
</dbReference>